<organism evidence="3">
    <name type="scientific">Echinostoma caproni</name>
    <dbReference type="NCBI Taxonomy" id="27848"/>
    <lineage>
        <taxon>Eukaryota</taxon>
        <taxon>Metazoa</taxon>
        <taxon>Spiralia</taxon>
        <taxon>Lophotrochozoa</taxon>
        <taxon>Platyhelminthes</taxon>
        <taxon>Trematoda</taxon>
        <taxon>Digenea</taxon>
        <taxon>Plagiorchiida</taxon>
        <taxon>Echinostomata</taxon>
        <taxon>Echinostomatoidea</taxon>
        <taxon>Echinostomatidae</taxon>
        <taxon>Echinostoma</taxon>
    </lineage>
</organism>
<sequence>ASIDGPAVTIIDIEVVIATRPNPIRTHLVTRSARTAKEAAVVVGVQAVVVVGSARVERTDIRPRLAGVVDTTLTVVVPQHT</sequence>
<reference evidence="1 2" key="2">
    <citation type="submission" date="2018-11" db="EMBL/GenBank/DDBJ databases">
        <authorList>
            <consortium name="Pathogen Informatics"/>
        </authorList>
    </citation>
    <scope>NUCLEOTIDE SEQUENCE [LARGE SCALE GENOMIC DNA]</scope>
    <source>
        <strain evidence="1 2">Egypt</strain>
    </source>
</reference>
<name>A0A183BH85_9TREM</name>
<dbReference type="AlphaFoldDB" id="A0A183BH85"/>
<proteinExistence type="predicted"/>
<dbReference type="Proteomes" id="UP000272942">
    <property type="component" value="Unassembled WGS sequence"/>
</dbReference>
<reference evidence="3" key="1">
    <citation type="submission" date="2016-06" db="UniProtKB">
        <authorList>
            <consortium name="WormBaseParasite"/>
        </authorList>
    </citation>
    <scope>IDENTIFICATION</scope>
</reference>
<accession>A0A183BH85</accession>
<gene>
    <name evidence="1" type="ORF">ECPE_LOCUS18570</name>
</gene>
<dbReference type="WBParaSite" id="ECPE_0001862001-mRNA-1">
    <property type="protein sequence ID" value="ECPE_0001862001-mRNA-1"/>
    <property type="gene ID" value="ECPE_0001862001"/>
</dbReference>
<evidence type="ECO:0000313" key="2">
    <source>
        <dbReference type="Proteomes" id="UP000272942"/>
    </source>
</evidence>
<evidence type="ECO:0000313" key="1">
    <source>
        <dbReference type="EMBL" id="VDP96651.1"/>
    </source>
</evidence>
<keyword evidence="2" id="KW-1185">Reference proteome</keyword>
<evidence type="ECO:0000313" key="3">
    <source>
        <dbReference type="WBParaSite" id="ECPE_0001862001-mRNA-1"/>
    </source>
</evidence>
<dbReference type="EMBL" id="UZAN01081715">
    <property type="protein sequence ID" value="VDP96651.1"/>
    <property type="molecule type" value="Genomic_DNA"/>
</dbReference>
<protein>
    <submittedName>
        <fullName evidence="3">Transcriptional regulator</fullName>
    </submittedName>
</protein>